<keyword evidence="4 7" id="KW-0812">Transmembrane</keyword>
<keyword evidence="3" id="KW-1003">Cell membrane</keyword>
<protein>
    <submittedName>
        <fullName evidence="9">Adventurous gliding motility protein S</fullName>
    </submittedName>
</protein>
<dbReference type="Proteomes" id="UP000008080">
    <property type="component" value="Chromosome"/>
</dbReference>
<keyword evidence="7" id="KW-0653">Protein transport</keyword>
<comment type="subcellular location">
    <subcellularLocation>
        <location evidence="1">Cell membrane</location>
        <topology evidence="1">Single-pass membrane protein</topology>
    </subcellularLocation>
    <subcellularLocation>
        <location evidence="7">Cell membrane</location>
        <topology evidence="7">Single-pass type II membrane protein</topology>
    </subcellularLocation>
</comment>
<dbReference type="GO" id="GO:0005886">
    <property type="term" value="C:plasma membrane"/>
    <property type="evidence" value="ECO:0007669"/>
    <property type="project" value="UniProtKB-SubCell"/>
</dbReference>
<keyword evidence="6 8" id="KW-0472">Membrane</keyword>
<dbReference type="TCDB" id="1.A.30.3.4">
    <property type="family name" value="the h(+)- or na(+)-translocating bacterial flagellar motor/exbbd outer membrane transport energizer (mot/exb) superfamily"/>
</dbReference>
<evidence type="ECO:0000313" key="9">
    <source>
        <dbReference type="EMBL" id="CAE80194.1"/>
    </source>
</evidence>
<keyword evidence="5 8" id="KW-1133">Transmembrane helix</keyword>
<proteinExistence type="inferred from homology"/>
<dbReference type="AlphaFoldDB" id="Q6MKL3"/>
<evidence type="ECO:0000256" key="1">
    <source>
        <dbReference type="ARBA" id="ARBA00004162"/>
    </source>
</evidence>
<dbReference type="InterPro" id="IPR003400">
    <property type="entry name" value="ExbD"/>
</dbReference>
<dbReference type="Pfam" id="PF02472">
    <property type="entry name" value="ExbD"/>
    <property type="match status" value="1"/>
</dbReference>
<evidence type="ECO:0000256" key="4">
    <source>
        <dbReference type="ARBA" id="ARBA00022692"/>
    </source>
</evidence>
<evidence type="ECO:0000256" key="3">
    <source>
        <dbReference type="ARBA" id="ARBA00022475"/>
    </source>
</evidence>
<comment type="similarity">
    <text evidence="2 7">Belongs to the ExbD/TolR family.</text>
</comment>
<evidence type="ECO:0000256" key="7">
    <source>
        <dbReference type="RuleBase" id="RU003879"/>
    </source>
</evidence>
<keyword evidence="7" id="KW-0813">Transport</keyword>
<evidence type="ECO:0000256" key="8">
    <source>
        <dbReference type="SAM" id="Phobius"/>
    </source>
</evidence>
<evidence type="ECO:0000256" key="5">
    <source>
        <dbReference type="ARBA" id="ARBA00022989"/>
    </source>
</evidence>
<evidence type="ECO:0000313" key="10">
    <source>
        <dbReference type="Proteomes" id="UP000008080"/>
    </source>
</evidence>
<organism evidence="9 10">
    <name type="scientific">Bdellovibrio bacteriovorus (strain ATCC 15356 / DSM 50701 / NCIMB 9529 / HD100)</name>
    <dbReference type="NCBI Taxonomy" id="264462"/>
    <lineage>
        <taxon>Bacteria</taxon>
        <taxon>Pseudomonadati</taxon>
        <taxon>Bdellovibrionota</taxon>
        <taxon>Bdellovibrionia</taxon>
        <taxon>Bdellovibrionales</taxon>
        <taxon>Pseudobdellovibrionaceae</taxon>
        <taxon>Bdellovibrio</taxon>
    </lineage>
</organism>
<accession>Q6MKL3</accession>
<evidence type="ECO:0000256" key="2">
    <source>
        <dbReference type="ARBA" id="ARBA00005811"/>
    </source>
</evidence>
<dbReference type="HOGENOM" id="CLU_1692066_0_0_7"/>
<dbReference type="KEGG" id="bba:Bd2375"/>
<dbReference type="GO" id="GO:0015031">
    <property type="term" value="P:protein transport"/>
    <property type="evidence" value="ECO:0007669"/>
    <property type="project" value="UniProtKB-KW"/>
</dbReference>
<dbReference type="eggNOG" id="COG0848">
    <property type="taxonomic scope" value="Bacteria"/>
</dbReference>
<reference evidence="9 10" key="1">
    <citation type="journal article" date="2004" name="Science">
        <title>A predator unmasked: life cycle of Bdellovibrio bacteriovorus from a genomic perspective.</title>
        <authorList>
            <person name="Rendulic S."/>
            <person name="Jagtap P."/>
            <person name="Rosinus A."/>
            <person name="Eppinger M."/>
            <person name="Baar C."/>
            <person name="Lanz C."/>
            <person name="Keller H."/>
            <person name="Lambert C."/>
            <person name="Evans K.J."/>
            <person name="Goesmann A."/>
            <person name="Meyer F."/>
            <person name="Sockett R.E."/>
            <person name="Schuster S.C."/>
        </authorList>
    </citation>
    <scope>NUCLEOTIDE SEQUENCE [LARGE SCALE GENOMIC DNA]</scope>
    <source>
        <strain evidence="10">ATCC 15356 / DSM 50701 / NCIMB 9529 / HD100</strain>
    </source>
</reference>
<dbReference type="GO" id="GO:0022857">
    <property type="term" value="F:transmembrane transporter activity"/>
    <property type="evidence" value="ECO:0007669"/>
    <property type="project" value="InterPro"/>
</dbReference>
<dbReference type="STRING" id="264462.Bd2375"/>
<name>Q6MKL3_BDEBA</name>
<dbReference type="EMBL" id="BX842652">
    <property type="protein sequence ID" value="CAE80194.1"/>
    <property type="molecule type" value="Genomic_DNA"/>
</dbReference>
<sequence length="175" mass="19413">MAFLHYSGGFVVTDGILKHSVLTGMIEGQSTITPRGAKMKRQIAADLLLTALIDAFSILVIFLLMNFSSTGDILMIGKGQELPKAHMADVLERNPVIKVEDGKIFVEDKLVNANTITAELLELRKKYQELHPNTEFPGTATIQADRRVKYDFLNQIILGMNQAGYSDIKFAVVMK</sequence>
<gene>
    <name evidence="9" type="primary">aglS</name>
    <name evidence="9" type="ordered locus">Bd2375</name>
</gene>
<keyword evidence="10" id="KW-1185">Reference proteome</keyword>
<feature type="transmembrane region" description="Helical" evidence="8">
    <location>
        <begin position="43"/>
        <end position="65"/>
    </location>
</feature>
<evidence type="ECO:0000256" key="6">
    <source>
        <dbReference type="ARBA" id="ARBA00023136"/>
    </source>
</evidence>